<dbReference type="InterPro" id="IPR002347">
    <property type="entry name" value="SDR_fam"/>
</dbReference>
<dbReference type="InterPro" id="IPR020904">
    <property type="entry name" value="Sc_DH/Rdtase_CS"/>
</dbReference>
<reference evidence="4" key="1">
    <citation type="submission" date="2020-08" db="EMBL/GenBank/DDBJ databases">
        <title>Lewinella bacteria from marine environments.</title>
        <authorList>
            <person name="Zhong Y."/>
        </authorList>
    </citation>
    <scope>NUCLEOTIDE SEQUENCE</scope>
    <source>
        <strain evidence="4">KCTC 42187</strain>
    </source>
</reference>
<comment type="similarity">
    <text evidence="1 3">Belongs to the short-chain dehydrogenases/reductases (SDR) family.</text>
</comment>
<evidence type="ECO:0000313" key="5">
    <source>
        <dbReference type="Proteomes" id="UP000650081"/>
    </source>
</evidence>
<dbReference type="AlphaFoldDB" id="A0A923PKM0"/>
<sequence>MTILLTGVSTGIGQTTAQLLLERGYRVYGSVRKPEDAAALSSHPAFHTLVMDVVDRDSVRRAMAVIAASGEQLTAVINNAGIAVSGPLETMPEADYRQQIEVNVFGTLAVCQEALPLLHAARAAGESNVKIINISSVSGYVAAPFTSMYSASKFAVEAITDGLRRELTPFGIDAISIAPGPVKTPIWAKGRTYTHAYEGTRYAYILEKLGPYTRANEEGGIEPEKVAELILETLRDPRPRPDRLIMHKAWIIRILRQLPKRVQDKLFLRNLEVNRRY</sequence>
<protein>
    <submittedName>
        <fullName evidence="4">SDR family oxidoreductase</fullName>
    </submittedName>
</protein>
<evidence type="ECO:0000256" key="3">
    <source>
        <dbReference type="RuleBase" id="RU000363"/>
    </source>
</evidence>
<dbReference type="PRINTS" id="PR00081">
    <property type="entry name" value="GDHRDH"/>
</dbReference>
<proteinExistence type="inferred from homology"/>
<dbReference type="PANTHER" id="PTHR44169">
    <property type="entry name" value="NADPH-DEPENDENT 1-ACYLDIHYDROXYACETONE PHOSPHATE REDUCTASE"/>
    <property type="match status" value="1"/>
</dbReference>
<dbReference type="RefSeq" id="WP_187467889.1">
    <property type="nucleotide sequence ID" value="NZ_JACSIT010000141.1"/>
</dbReference>
<organism evidence="4 5">
    <name type="scientific">Neolewinella lacunae</name>
    <dbReference type="NCBI Taxonomy" id="1517758"/>
    <lineage>
        <taxon>Bacteria</taxon>
        <taxon>Pseudomonadati</taxon>
        <taxon>Bacteroidota</taxon>
        <taxon>Saprospiria</taxon>
        <taxon>Saprospirales</taxon>
        <taxon>Lewinellaceae</taxon>
        <taxon>Neolewinella</taxon>
    </lineage>
</organism>
<dbReference type="CDD" id="cd05374">
    <property type="entry name" value="17beta-HSD-like_SDR_c"/>
    <property type="match status" value="1"/>
</dbReference>
<dbReference type="SUPFAM" id="SSF51735">
    <property type="entry name" value="NAD(P)-binding Rossmann-fold domains"/>
    <property type="match status" value="1"/>
</dbReference>
<dbReference type="Proteomes" id="UP000650081">
    <property type="component" value="Unassembled WGS sequence"/>
</dbReference>
<dbReference type="Pfam" id="PF00106">
    <property type="entry name" value="adh_short"/>
    <property type="match status" value="1"/>
</dbReference>
<keyword evidence="2" id="KW-0560">Oxidoreductase</keyword>
<evidence type="ECO:0000256" key="1">
    <source>
        <dbReference type="ARBA" id="ARBA00006484"/>
    </source>
</evidence>
<dbReference type="EMBL" id="JACSIT010000141">
    <property type="protein sequence ID" value="MBC6995873.1"/>
    <property type="molecule type" value="Genomic_DNA"/>
</dbReference>
<gene>
    <name evidence="4" type="ORF">H9S92_17025</name>
</gene>
<dbReference type="PANTHER" id="PTHR44169:SF6">
    <property type="entry name" value="NADPH-DEPENDENT 1-ACYLDIHYDROXYACETONE PHOSPHATE REDUCTASE"/>
    <property type="match status" value="1"/>
</dbReference>
<evidence type="ECO:0000256" key="2">
    <source>
        <dbReference type="ARBA" id="ARBA00023002"/>
    </source>
</evidence>
<evidence type="ECO:0000313" key="4">
    <source>
        <dbReference type="EMBL" id="MBC6995873.1"/>
    </source>
</evidence>
<dbReference type="PROSITE" id="PS00061">
    <property type="entry name" value="ADH_SHORT"/>
    <property type="match status" value="1"/>
</dbReference>
<name>A0A923PKM0_9BACT</name>
<dbReference type="PRINTS" id="PR00080">
    <property type="entry name" value="SDRFAMILY"/>
</dbReference>
<keyword evidence="5" id="KW-1185">Reference proteome</keyword>
<dbReference type="Gene3D" id="3.40.50.720">
    <property type="entry name" value="NAD(P)-binding Rossmann-like Domain"/>
    <property type="match status" value="1"/>
</dbReference>
<dbReference type="GO" id="GO:0016491">
    <property type="term" value="F:oxidoreductase activity"/>
    <property type="evidence" value="ECO:0007669"/>
    <property type="project" value="UniProtKB-KW"/>
</dbReference>
<comment type="caution">
    <text evidence="4">The sequence shown here is derived from an EMBL/GenBank/DDBJ whole genome shotgun (WGS) entry which is preliminary data.</text>
</comment>
<dbReference type="InterPro" id="IPR036291">
    <property type="entry name" value="NAD(P)-bd_dom_sf"/>
</dbReference>
<accession>A0A923PKM0</accession>